<dbReference type="PROSITE" id="PS50011">
    <property type="entry name" value="PROTEIN_KINASE_DOM"/>
    <property type="match status" value="1"/>
</dbReference>
<dbReference type="Proteomes" id="UP000824890">
    <property type="component" value="Unassembled WGS sequence"/>
</dbReference>
<dbReference type="PANTHER" id="PTHR47989:SF24">
    <property type="entry name" value="CALCIUM_CALMODULIN-REGULATED RECEPTOR-LIKE KINASE 1 ISOFORM X1"/>
    <property type="match status" value="1"/>
</dbReference>
<evidence type="ECO:0000256" key="5">
    <source>
        <dbReference type="SAM" id="MobiDB-lite"/>
    </source>
</evidence>
<dbReference type="Gene3D" id="1.10.510.10">
    <property type="entry name" value="Transferase(Phosphotransferase) domain 1"/>
    <property type="match status" value="1"/>
</dbReference>
<keyword evidence="3" id="KW-0808">Transferase</keyword>
<evidence type="ECO:0000256" key="4">
    <source>
        <dbReference type="ARBA" id="ARBA00022840"/>
    </source>
</evidence>
<organism evidence="8 9">
    <name type="scientific">Brassica napus</name>
    <name type="common">Rape</name>
    <dbReference type="NCBI Taxonomy" id="3708"/>
    <lineage>
        <taxon>Eukaryota</taxon>
        <taxon>Viridiplantae</taxon>
        <taxon>Streptophyta</taxon>
        <taxon>Embryophyta</taxon>
        <taxon>Tracheophyta</taxon>
        <taxon>Spermatophyta</taxon>
        <taxon>Magnoliopsida</taxon>
        <taxon>eudicotyledons</taxon>
        <taxon>Gunneridae</taxon>
        <taxon>Pentapetalae</taxon>
        <taxon>rosids</taxon>
        <taxon>malvids</taxon>
        <taxon>Brassicales</taxon>
        <taxon>Brassicaceae</taxon>
        <taxon>Brassiceae</taxon>
        <taxon>Brassica</taxon>
    </lineage>
</organism>
<dbReference type="Pfam" id="PF00069">
    <property type="entry name" value="Pkinase"/>
    <property type="match status" value="1"/>
</dbReference>
<keyword evidence="4" id="KW-0067">ATP-binding</keyword>
<accession>A0ABQ8AA91</accession>
<proteinExistence type="predicted"/>
<protein>
    <recommendedName>
        <fullName evidence="7">Protein kinase domain-containing protein</fullName>
    </recommendedName>
</protein>
<keyword evidence="9" id="KW-1185">Reference proteome</keyword>
<evidence type="ECO:0000256" key="6">
    <source>
        <dbReference type="SAM" id="Phobius"/>
    </source>
</evidence>
<gene>
    <name evidence="8" type="ORF">HID58_051429</name>
</gene>
<feature type="transmembrane region" description="Helical" evidence="6">
    <location>
        <begin position="6"/>
        <end position="30"/>
    </location>
</feature>
<keyword evidence="2" id="KW-0547">Nucleotide-binding</keyword>
<name>A0ABQ8AA91_BRANA</name>
<dbReference type="InterPro" id="IPR000719">
    <property type="entry name" value="Prot_kinase_dom"/>
</dbReference>
<dbReference type="SUPFAM" id="SSF56112">
    <property type="entry name" value="Protein kinase-like (PK-like)"/>
    <property type="match status" value="1"/>
</dbReference>
<feature type="region of interest" description="Disordered" evidence="5">
    <location>
        <begin position="366"/>
        <end position="416"/>
    </location>
</feature>
<dbReference type="Pfam" id="PF07714">
    <property type="entry name" value="PK_Tyr_Ser-Thr"/>
    <property type="match status" value="1"/>
</dbReference>
<dbReference type="InterPro" id="IPR011009">
    <property type="entry name" value="Kinase-like_dom_sf"/>
</dbReference>
<feature type="domain" description="Protein kinase" evidence="7">
    <location>
        <begin position="116"/>
        <end position="363"/>
    </location>
</feature>
<sequence>MEGESFGLIVGISLGVVIGVLLAISAFFCFRYHRKTSQIVNSGGGSSRRSATLPIRENGANSCNIMSDSTLGPDSPVRSSSNGRSGWLDGFSKKTSVISASGILEYSYRDLQKATCNFTSLIGQGAFGPVFKAQMSTGETVAVKVLATDSKQGEKEFQTEVMLLGRLHHRNLVNLVGYCAEKGQHMLIYVYMSKGSLASHLYSEKHEPLSWDLRVYIALDVARGLEYLHDGAVPPVADFGLSREEMVDKHAANIRGTFGYLDPEYISTRTYTKKSDVYGFGVLLFELIAARNPQQGLMEYVELAAMNAEEKVGWEEIVDSRLDGRFDLQEVNEVAAFAYKCISRAPRKRPYMRDVVQVLTRVIKVRHSRKRQKKSASPSPLPPTVESGGEQTGNRSVRSENHRRDNSMDSTLEDYC</sequence>
<evidence type="ECO:0000313" key="8">
    <source>
        <dbReference type="EMBL" id="KAH0889000.1"/>
    </source>
</evidence>
<keyword evidence="3" id="KW-0418">Kinase</keyword>
<keyword evidence="6" id="KW-0472">Membrane</keyword>
<evidence type="ECO:0000256" key="1">
    <source>
        <dbReference type="ARBA" id="ARBA00022527"/>
    </source>
</evidence>
<keyword evidence="6" id="KW-1133">Transmembrane helix</keyword>
<comment type="caution">
    <text evidence="8">The sequence shown here is derived from an EMBL/GenBank/DDBJ whole genome shotgun (WGS) entry which is preliminary data.</text>
</comment>
<feature type="compositionally biased region" description="Basic and acidic residues" evidence="5">
    <location>
        <begin position="397"/>
        <end position="407"/>
    </location>
</feature>
<dbReference type="Gene3D" id="3.30.200.20">
    <property type="entry name" value="Phosphorylase Kinase, domain 1"/>
    <property type="match status" value="1"/>
</dbReference>
<evidence type="ECO:0000259" key="7">
    <source>
        <dbReference type="PROSITE" id="PS50011"/>
    </source>
</evidence>
<evidence type="ECO:0000256" key="3">
    <source>
        <dbReference type="ARBA" id="ARBA00022777"/>
    </source>
</evidence>
<dbReference type="InterPro" id="IPR001245">
    <property type="entry name" value="Ser-Thr/Tyr_kinase_cat_dom"/>
</dbReference>
<keyword evidence="6" id="KW-0812">Transmembrane</keyword>
<keyword evidence="1" id="KW-0723">Serine/threonine-protein kinase</keyword>
<dbReference type="EMBL" id="JAGKQM010000013">
    <property type="protein sequence ID" value="KAH0889000.1"/>
    <property type="molecule type" value="Genomic_DNA"/>
</dbReference>
<dbReference type="PANTHER" id="PTHR47989">
    <property type="entry name" value="OS01G0750732 PROTEIN"/>
    <property type="match status" value="1"/>
</dbReference>
<evidence type="ECO:0000313" key="9">
    <source>
        <dbReference type="Proteomes" id="UP000824890"/>
    </source>
</evidence>
<reference evidence="8 9" key="1">
    <citation type="submission" date="2021-05" db="EMBL/GenBank/DDBJ databases">
        <title>Genome Assembly of Synthetic Allotetraploid Brassica napus Reveals Homoeologous Exchanges between Subgenomes.</title>
        <authorList>
            <person name="Davis J.T."/>
        </authorList>
    </citation>
    <scope>NUCLEOTIDE SEQUENCE [LARGE SCALE GENOMIC DNA]</scope>
    <source>
        <strain evidence="9">cv. Da-Ae</strain>
        <tissue evidence="8">Seedling</tissue>
    </source>
</reference>
<evidence type="ECO:0000256" key="2">
    <source>
        <dbReference type="ARBA" id="ARBA00022741"/>
    </source>
</evidence>